<keyword evidence="7 18" id="KW-0479">Metal-binding</keyword>
<dbReference type="InterPro" id="IPR001767">
    <property type="entry name" value="Hedgehog_Hint"/>
</dbReference>
<dbReference type="SUPFAM" id="SSF55166">
    <property type="entry name" value="Hedgehog/DD-peptidase"/>
    <property type="match status" value="1"/>
</dbReference>
<dbReference type="GO" id="GO:0005615">
    <property type="term" value="C:extracellular space"/>
    <property type="evidence" value="ECO:0007669"/>
    <property type="project" value="TreeGrafter"/>
</dbReference>
<dbReference type="FunFam" id="3.30.1380.10:FF:000001">
    <property type="entry name" value="Indian hedgehog"/>
    <property type="match status" value="1"/>
</dbReference>
<keyword evidence="8 19" id="KW-0732">Signal</keyword>
<evidence type="ECO:0000256" key="9">
    <source>
        <dbReference type="ARBA" id="ARBA00022801"/>
    </source>
</evidence>
<dbReference type="SUPFAM" id="SSF51294">
    <property type="entry name" value="Hedgehog/intein (Hint) domain"/>
    <property type="match status" value="1"/>
</dbReference>
<feature type="binding site" evidence="18">
    <location>
        <position position="107"/>
    </location>
    <ligand>
        <name>Ca(2+)</name>
        <dbReference type="ChEBI" id="CHEBI:29108"/>
        <label>1</label>
    </ligand>
</feature>
<evidence type="ECO:0000256" key="17">
    <source>
        <dbReference type="ARBA" id="ARBA00048589"/>
    </source>
</evidence>
<keyword evidence="15" id="KW-0504">Morphogen</keyword>
<comment type="caution">
    <text evidence="22">The sequence shown here is derived from an EMBL/GenBank/DDBJ whole genome shotgun (WGS) entry which is preliminary data.</text>
</comment>
<dbReference type="GO" id="GO:0016015">
    <property type="term" value="F:morphogen activity"/>
    <property type="evidence" value="ECO:0007669"/>
    <property type="project" value="UniProtKB-KW"/>
</dbReference>
<feature type="binding site" evidence="18">
    <location>
        <position position="158"/>
    </location>
    <ligand>
        <name>Zn(2+)</name>
        <dbReference type="ChEBI" id="CHEBI:29105"/>
    </ligand>
</feature>
<keyword evidence="3 19" id="KW-1003">Cell membrane</keyword>
<comment type="function">
    <text evidence="16">The C-terminal part of the hedgehog protein precursor displays an autoproteolysis activity that results in the cleavage of the full-length protein into two parts (N-product and C-product). In addition, the C-terminal part displays a cholesterol transferase activity that results by the covalent attachment of a cholesterol moiety to the C-terminal of the newly generated N-product. Once cleaved, the C-product has no signaling activity and diffuses from the cell.</text>
</comment>
<dbReference type="GO" id="GO:0016539">
    <property type="term" value="P:intein-mediated protein splicing"/>
    <property type="evidence" value="ECO:0007669"/>
    <property type="project" value="InterPro"/>
</dbReference>
<feature type="binding site" evidence="18">
    <location>
        <position position="143"/>
    </location>
    <ligand>
        <name>Ca(2+)</name>
        <dbReference type="ChEBI" id="CHEBI:29108"/>
        <label>1</label>
    </ligand>
</feature>
<dbReference type="GO" id="GO:0009653">
    <property type="term" value="P:anatomical structure morphogenesis"/>
    <property type="evidence" value="ECO:0007669"/>
    <property type="project" value="UniProtKB-KW"/>
</dbReference>
<gene>
    <name evidence="22" type="ORF">OTU49_014801</name>
</gene>
<evidence type="ECO:0000259" key="21">
    <source>
        <dbReference type="SMART" id="SM00306"/>
    </source>
</evidence>
<dbReference type="Pfam" id="PF01079">
    <property type="entry name" value="Hint"/>
    <property type="match status" value="1"/>
</dbReference>
<evidence type="ECO:0000259" key="20">
    <source>
        <dbReference type="SMART" id="SM00305"/>
    </source>
</evidence>
<dbReference type="GO" id="GO:0007224">
    <property type="term" value="P:smoothened signaling pathway"/>
    <property type="evidence" value="ECO:0007669"/>
    <property type="project" value="TreeGrafter"/>
</dbReference>
<dbReference type="InterPro" id="IPR001657">
    <property type="entry name" value="Hedgehog"/>
</dbReference>
<comment type="function">
    <molecule>Protein hedgehog</molecule>
    <text evidence="19">The C-terminal part of the hedgehog protein precursor displays an autoproteolysis activity that results in the cleavage of the full-length protein into two parts (N-product and C-product). In addition, the C-terminal part displays a cholesterol transferase activity that results by the covalent attachment of a cholesterol moiety to the C-terminal of the newly generated N-product.</text>
</comment>
<dbReference type="InterPro" id="IPR000320">
    <property type="entry name" value="Hedgehog_signalling_dom"/>
</dbReference>
<reference evidence="22 23" key="1">
    <citation type="journal article" date="2024" name="BMC Genomics">
        <title>Genome assembly of redclaw crayfish (Cherax quadricarinatus) provides insights into its immune adaptation and hypoxia tolerance.</title>
        <authorList>
            <person name="Liu Z."/>
            <person name="Zheng J."/>
            <person name="Li H."/>
            <person name="Fang K."/>
            <person name="Wang S."/>
            <person name="He J."/>
            <person name="Zhou D."/>
            <person name="Weng S."/>
            <person name="Chi M."/>
            <person name="Gu Z."/>
            <person name="He J."/>
            <person name="Li F."/>
            <person name="Wang M."/>
        </authorList>
    </citation>
    <scope>NUCLEOTIDE SEQUENCE [LARGE SCALE GENOMIC DNA]</scope>
    <source>
        <strain evidence="22">ZL_2023a</strain>
    </source>
</reference>
<evidence type="ECO:0000313" key="23">
    <source>
        <dbReference type="Proteomes" id="UP001445076"/>
    </source>
</evidence>
<keyword evidence="6" id="KW-0709">Segmentation polarity protein</keyword>
<dbReference type="GO" id="GO:0016540">
    <property type="term" value="P:protein autoprocessing"/>
    <property type="evidence" value="ECO:0007669"/>
    <property type="project" value="InterPro"/>
</dbReference>
<dbReference type="GO" id="GO:0005886">
    <property type="term" value="C:plasma membrane"/>
    <property type="evidence" value="ECO:0007669"/>
    <property type="project" value="UniProtKB-SubCell"/>
</dbReference>
<dbReference type="GO" id="GO:0048731">
    <property type="term" value="P:system development"/>
    <property type="evidence" value="ECO:0007669"/>
    <property type="project" value="UniProtKB-ARBA"/>
</dbReference>
<dbReference type="GO" id="GO:0005789">
    <property type="term" value="C:endoplasmic reticulum membrane"/>
    <property type="evidence" value="ECO:0007669"/>
    <property type="project" value="UniProtKB-SubCell"/>
</dbReference>
<organism evidence="22 23">
    <name type="scientific">Cherax quadricarinatus</name>
    <name type="common">Australian red claw crayfish</name>
    <dbReference type="NCBI Taxonomy" id="27406"/>
    <lineage>
        <taxon>Eukaryota</taxon>
        <taxon>Metazoa</taxon>
        <taxon>Ecdysozoa</taxon>
        <taxon>Arthropoda</taxon>
        <taxon>Crustacea</taxon>
        <taxon>Multicrustacea</taxon>
        <taxon>Malacostraca</taxon>
        <taxon>Eumalacostraca</taxon>
        <taxon>Eucarida</taxon>
        <taxon>Decapoda</taxon>
        <taxon>Pleocyemata</taxon>
        <taxon>Astacidea</taxon>
        <taxon>Parastacoidea</taxon>
        <taxon>Parastacidae</taxon>
        <taxon>Cherax</taxon>
    </lineage>
</organism>
<dbReference type="InterPro" id="IPR003587">
    <property type="entry name" value="Hint_dom_N"/>
</dbReference>
<evidence type="ECO:0000256" key="14">
    <source>
        <dbReference type="ARBA" id="ARBA00023288"/>
    </source>
</evidence>
<dbReference type="Gene3D" id="3.30.1380.10">
    <property type="match status" value="1"/>
</dbReference>
<feature type="domain" description="Hint" evidence="21">
    <location>
        <begin position="214"/>
        <end position="328"/>
    </location>
</feature>
<dbReference type="GO" id="GO:0008233">
    <property type="term" value="F:peptidase activity"/>
    <property type="evidence" value="ECO:0007669"/>
    <property type="project" value="UniProtKB-UniRule"/>
</dbReference>
<evidence type="ECO:0000313" key="22">
    <source>
        <dbReference type="EMBL" id="KAK8750383.1"/>
    </source>
</evidence>
<sequence>MGQGARARCHWWAARTPHLWWQQVYTCLIILTVLSGSFVQCCGPGRGGGRRRSPRKLRPLVFKQHVPNVSEKTLGASGLTEGPITRDDPRFQSLVPNYNTDIIFKDEEGTGADRLMTERCKEKLNTLAISVMNQWPGVKVRVTEGWDEELHHAPHSLHYEGRAVDITTSDKDRSKYGMLARLAREAGFDWVYYESRSHIHCSVKSESSAASKLGGCFPGRGTVMTPSGLVPVSDIREGDEVQVMRADGSLVFSPVLMFLHRDLGVSRSFLQLTTSSGAALTLTPSHLIFLLQRRLVPSLTPTVADALELGGVVLAGRVEAGDFLLVTGQKGVRLEKVVAIRHELGEGVFAPLTAEGTVVVDGFVASCYAVIDSQAIAHWAFLPVRLYSNLKEAVLALLRALGAITPSFPSKPVKVYNDKRFFNGSRYNVRWREEALGNSVDDRDTIHIHWYPRLLYTLASWLLPAHLVYS</sequence>
<evidence type="ECO:0000256" key="5">
    <source>
        <dbReference type="ARBA" id="ARBA00022679"/>
    </source>
</evidence>
<keyword evidence="5" id="KW-0808">Transferase</keyword>
<comment type="subcellular location">
    <molecule>Sonic hedgehog protein</molecule>
    <subcellularLocation>
        <location evidence="19">Endoplasmic reticulum membrane</location>
    </subcellularLocation>
    <subcellularLocation>
        <location evidence="19">Golgi apparatus membrane</location>
    </subcellularLocation>
</comment>
<accession>A0AAW0YF82</accession>
<dbReference type="FunFam" id="2.170.16.10:FF:000001">
    <property type="entry name" value="Indian hedgehog"/>
    <property type="match status" value="1"/>
</dbReference>
<dbReference type="GO" id="GO:0016740">
    <property type="term" value="F:transferase activity"/>
    <property type="evidence" value="ECO:0007669"/>
    <property type="project" value="UniProtKB-KW"/>
</dbReference>
<evidence type="ECO:0000256" key="2">
    <source>
        <dbReference type="ARBA" id="ARBA00022473"/>
    </source>
</evidence>
<comment type="similarity">
    <text evidence="1 19">Belongs to the hedgehog family.</text>
</comment>
<keyword evidence="12 19" id="KW-0472">Membrane</keyword>
<comment type="catalytic activity">
    <reaction evidence="17">
        <text>glycyl-L-cysteinyl-[protein] + cholesterol + H(+) = [protein]-C-terminal glycyl cholesterol ester + N-terminal L-cysteinyl-[protein]</text>
        <dbReference type="Rhea" id="RHEA:59504"/>
        <dbReference type="Rhea" id="RHEA-COMP:12707"/>
        <dbReference type="Rhea" id="RHEA-COMP:15369"/>
        <dbReference type="Rhea" id="RHEA-COMP:15374"/>
        <dbReference type="ChEBI" id="CHEBI:15378"/>
        <dbReference type="ChEBI" id="CHEBI:16113"/>
        <dbReference type="ChEBI" id="CHEBI:65250"/>
        <dbReference type="ChEBI" id="CHEBI:143135"/>
        <dbReference type="ChEBI" id="CHEBI:143140"/>
    </reaction>
    <physiologicalReaction direction="left-to-right" evidence="17">
        <dbReference type="Rhea" id="RHEA:59505"/>
    </physiologicalReaction>
</comment>
<dbReference type="InterPro" id="IPR003586">
    <property type="entry name" value="Hint_dom_C"/>
</dbReference>
<keyword evidence="10 19" id="KW-0068">Autocatalytic cleavage</keyword>
<dbReference type="PIRSF" id="PIRSF009400">
    <property type="entry name" value="Peptidase_C46"/>
    <property type="match status" value="1"/>
</dbReference>
<evidence type="ECO:0000256" key="7">
    <source>
        <dbReference type="ARBA" id="ARBA00022723"/>
    </source>
</evidence>
<keyword evidence="18" id="KW-0862">Zinc</keyword>
<evidence type="ECO:0000256" key="16">
    <source>
        <dbReference type="ARBA" id="ARBA00045369"/>
    </source>
</evidence>
<keyword evidence="2 19" id="KW-0217">Developmental protein</keyword>
<evidence type="ECO:0000256" key="10">
    <source>
        <dbReference type="ARBA" id="ARBA00022813"/>
    </source>
</evidence>
<dbReference type="PROSITE" id="PS50817">
    <property type="entry name" value="INTEIN_N_TER"/>
    <property type="match status" value="1"/>
</dbReference>
<keyword evidence="11 18" id="KW-0106">Calcium</keyword>
<evidence type="ECO:0000256" key="1">
    <source>
        <dbReference type="ARBA" id="ARBA00010649"/>
    </source>
</evidence>
<dbReference type="Pfam" id="PF01085">
    <property type="entry name" value="HH_signal"/>
    <property type="match status" value="1"/>
</dbReference>
<keyword evidence="19" id="KW-0256">Endoplasmic reticulum</keyword>
<evidence type="ECO:0000256" key="3">
    <source>
        <dbReference type="ARBA" id="ARBA00022475"/>
    </source>
</evidence>
<dbReference type="AlphaFoldDB" id="A0AAW0YF82"/>
<dbReference type="PANTHER" id="PTHR11889:SF31">
    <property type="entry name" value="PROTEIN HEDGEHOG"/>
    <property type="match status" value="1"/>
</dbReference>
<feature type="binding site" evidence="18">
    <location>
        <position position="200"/>
    </location>
    <ligand>
        <name>Zn(2+)</name>
        <dbReference type="ChEBI" id="CHEBI:29105"/>
    </ligand>
</feature>
<dbReference type="InterPro" id="IPR009045">
    <property type="entry name" value="Zn_M74/Hedgehog-like"/>
</dbReference>
<keyword evidence="4 19" id="KW-0645">Protease</keyword>
<keyword evidence="23" id="KW-1185">Reference proteome</keyword>
<name>A0AAW0YF82_CHEQU</name>
<feature type="binding site" evidence="18">
    <location>
        <position position="165"/>
    </location>
    <ligand>
        <name>Zn(2+)</name>
        <dbReference type="ChEBI" id="CHEBI:29105"/>
    </ligand>
</feature>
<evidence type="ECO:0000256" key="4">
    <source>
        <dbReference type="ARBA" id="ARBA00022670"/>
    </source>
</evidence>
<dbReference type="GO" id="GO:0010468">
    <property type="term" value="P:regulation of gene expression"/>
    <property type="evidence" value="ECO:0007669"/>
    <property type="project" value="TreeGrafter"/>
</dbReference>
<keyword evidence="19" id="KW-0333">Golgi apparatus</keyword>
<dbReference type="PRINTS" id="PR00632">
    <property type="entry name" value="SONICHHOG"/>
</dbReference>
<dbReference type="GO" id="GO:0005113">
    <property type="term" value="F:patched binding"/>
    <property type="evidence" value="ECO:0007669"/>
    <property type="project" value="TreeGrafter"/>
</dbReference>
<dbReference type="GO" id="GO:0005509">
    <property type="term" value="F:calcium ion binding"/>
    <property type="evidence" value="ECO:0007669"/>
    <property type="project" value="TreeGrafter"/>
</dbReference>
<comment type="subcellular location">
    <molecule>Protein hedgehog N-product</molecule>
    <subcellularLocation>
        <location evidence="19">Cell membrane</location>
        <topology evidence="19">Lipid-anchor</topology>
    </subcellularLocation>
</comment>
<dbReference type="Proteomes" id="UP001445076">
    <property type="component" value="Unassembled WGS sequence"/>
</dbReference>
<dbReference type="GO" id="GO:0001708">
    <property type="term" value="P:cell fate specification"/>
    <property type="evidence" value="ECO:0007669"/>
    <property type="project" value="TreeGrafter"/>
</dbReference>
<evidence type="ECO:0000256" key="8">
    <source>
        <dbReference type="ARBA" id="ARBA00022729"/>
    </source>
</evidence>
<dbReference type="Gene3D" id="2.170.16.10">
    <property type="entry name" value="Hedgehog/Intein (Hint) domain"/>
    <property type="match status" value="1"/>
</dbReference>
<feature type="domain" description="Hint" evidence="20">
    <location>
        <begin position="329"/>
        <end position="373"/>
    </location>
</feature>
<dbReference type="GO" id="GO:0007267">
    <property type="term" value="P:cell-cell signaling"/>
    <property type="evidence" value="ECO:0007669"/>
    <property type="project" value="InterPro"/>
</dbReference>
<evidence type="ECO:0000256" key="19">
    <source>
        <dbReference type="RuleBase" id="RU280812"/>
    </source>
</evidence>
<evidence type="ECO:0000256" key="6">
    <source>
        <dbReference type="ARBA" id="ARBA00022716"/>
    </source>
</evidence>
<keyword evidence="9 19" id="KW-0378">Hydrolase</keyword>
<evidence type="ECO:0000256" key="11">
    <source>
        <dbReference type="ARBA" id="ARBA00022837"/>
    </source>
</evidence>
<evidence type="ECO:0000256" key="12">
    <source>
        <dbReference type="ARBA" id="ARBA00023136"/>
    </source>
</evidence>
<dbReference type="GO" id="GO:0007367">
    <property type="term" value="P:segment polarity determination"/>
    <property type="evidence" value="ECO:0007669"/>
    <property type="project" value="UniProtKB-KW"/>
</dbReference>
<keyword evidence="13" id="KW-0564">Palmitate</keyword>
<proteinExistence type="inferred from homology"/>
<feature type="binding site" evidence="18">
    <location>
        <position position="108"/>
    </location>
    <ligand>
        <name>Ca(2+)</name>
        <dbReference type="ChEBI" id="CHEBI:29108"/>
        <label>1</label>
    </ligand>
</feature>
<dbReference type="EMBL" id="JARKIK010000007">
    <property type="protein sequence ID" value="KAK8750383.1"/>
    <property type="molecule type" value="Genomic_DNA"/>
</dbReference>
<dbReference type="PANTHER" id="PTHR11889">
    <property type="entry name" value="HEDGEHOG"/>
    <property type="match status" value="1"/>
</dbReference>
<feature type="binding site" evidence="18">
    <location>
        <position position="144"/>
    </location>
    <ligand>
        <name>Ca(2+)</name>
        <dbReference type="ChEBI" id="CHEBI:29108"/>
        <label>2</label>
    </ligand>
</feature>
<dbReference type="CDD" id="cd00081">
    <property type="entry name" value="Hint"/>
    <property type="match status" value="1"/>
</dbReference>
<dbReference type="SMART" id="SM00305">
    <property type="entry name" value="HintC"/>
    <property type="match status" value="1"/>
</dbReference>
<dbReference type="InterPro" id="IPR036844">
    <property type="entry name" value="Hint_dom_sf"/>
</dbReference>
<evidence type="ECO:0000256" key="18">
    <source>
        <dbReference type="PIRSR" id="PIRSR009400-2"/>
    </source>
</evidence>
<protein>
    <recommendedName>
        <fullName evidence="19">Hedgehog protein</fullName>
    </recommendedName>
</protein>
<evidence type="ECO:0000256" key="15">
    <source>
        <dbReference type="ARBA" id="ARBA00023301"/>
    </source>
</evidence>
<feature type="binding site" evidence="18">
    <location>
        <position position="144"/>
    </location>
    <ligand>
        <name>Ca(2+)</name>
        <dbReference type="ChEBI" id="CHEBI:29108"/>
        <label>1</label>
    </ligand>
</feature>
<feature type="binding site" evidence="18">
    <location>
        <position position="113"/>
    </location>
    <ligand>
        <name>Ca(2+)</name>
        <dbReference type="ChEBI" id="CHEBI:29108"/>
        <label>1</label>
    </ligand>
</feature>
<dbReference type="InterPro" id="IPR006141">
    <property type="entry name" value="Intein_N"/>
</dbReference>
<evidence type="ECO:0000256" key="13">
    <source>
        <dbReference type="ARBA" id="ARBA00023139"/>
    </source>
</evidence>
<dbReference type="InterPro" id="IPR050387">
    <property type="entry name" value="Hedgehog_Signaling"/>
</dbReference>
<feature type="binding site" evidence="18">
    <location>
        <position position="108"/>
    </location>
    <ligand>
        <name>Ca(2+)</name>
        <dbReference type="ChEBI" id="CHEBI:29108"/>
        <label>2</label>
    </ligand>
</feature>
<feature type="binding site" evidence="18">
    <location>
        <position position="147"/>
    </location>
    <ligand>
        <name>Ca(2+)</name>
        <dbReference type="ChEBI" id="CHEBI:29108"/>
        <label>2</label>
    </ligand>
</feature>
<dbReference type="SMART" id="SM00306">
    <property type="entry name" value="HintN"/>
    <property type="match status" value="1"/>
</dbReference>
<keyword evidence="14" id="KW-0449">Lipoprotein</keyword>
<comment type="function">
    <molecule>Protein hedgehog N-product</molecule>
    <text evidence="19">The dually lipidated hedgehog protein N-product is a morphogen which is essential for a variety of patterning events during development.</text>
</comment>
<dbReference type="GO" id="GO:0000139">
    <property type="term" value="C:Golgi membrane"/>
    <property type="evidence" value="ECO:0007669"/>
    <property type="project" value="UniProtKB-SubCell"/>
</dbReference>